<evidence type="ECO:0000256" key="4">
    <source>
        <dbReference type="ARBA" id="ARBA00008008"/>
    </source>
</evidence>
<reference evidence="14" key="2">
    <citation type="journal article" date="2021" name="PeerJ">
        <title>Extensive microbial diversity within the chicken gut microbiome revealed by metagenomics and culture.</title>
        <authorList>
            <person name="Gilroy R."/>
            <person name="Ravi A."/>
            <person name="Getino M."/>
            <person name="Pursley I."/>
            <person name="Horton D.L."/>
            <person name="Alikhan N.F."/>
            <person name="Baker D."/>
            <person name="Gharbi K."/>
            <person name="Hall N."/>
            <person name="Watson M."/>
            <person name="Adriaenssens E.M."/>
            <person name="Foster-Nyarko E."/>
            <person name="Jarju S."/>
            <person name="Secka A."/>
            <person name="Antonio M."/>
            <person name="Oren A."/>
            <person name="Chaudhuri R.R."/>
            <person name="La Ragione R."/>
            <person name="Hildebrand F."/>
            <person name="Pallen M.J."/>
        </authorList>
    </citation>
    <scope>NUCLEOTIDE SEQUENCE</scope>
    <source>
        <strain evidence="14">CHK184-25365</strain>
    </source>
</reference>
<dbReference type="InterPro" id="IPR001295">
    <property type="entry name" value="Dihydroorotate_DH_CS"/>
</dbReference>
<dbReference type="HAMAP" id="MF_00224">
    <property type="entry name" value="DHO_dh_type1"/>
    <property type="match status" value="1"/>
</dbReference>
<dbReference type="PIRSF" id="PIRSF000164">
    <property type="entry name" value="DHO_oxidase"/>
    <property type="match status" value="1"/>
</dbReference>
<dbReference type="InterPro" id="IPR012135">
    <property type="entry name" value="Dihydroorotate_DH_1_2"/>
</dbReference>
<comment type="subcellular location">
    <subcellularLocation>
        <location evidence="2 12">Cytoplasm</location>
    </subcellularLocation>
</comment>
<feature type="domain" description="Dihydroorotate dehydrogenase catalytic" evidence="13">
    <location>
        <begin position="4"/>
        <end position="282"/>
    </location>
</feature>
<dbReference type="GO" id="GO:0006207">
    <property type="term" value="P:'de novo' pyrimidine nucleobase biosynthetic process"/>
    <property type="evidence" value="ECO:0007669"/>
    <property type="project" value="InterPro"/>
</dbReference>
<evidence type="ECO:0000256" key="7">
    <source>
        <dbReference type="ARBA" id="ARBA00022643"/>
    </source>
</evidence>
<dbReference type="NCBIfam" id="TIGR01037">
    <property type="entry name" value="pyrD_sub1_fam"/>
    <property type="match status" value="1"/>
</dbReference>
<dbReference type="SUPFAM" id="SSF51395">
    <property type="entry name" value="FMN-linked oxidoreductases"/>
    <property type="match status" value="1"/>
</dbReference>
<dbReference type="AlphaFoldDB" id="A0A9D1DC67"/>
<organism evidence="14 15">
    <name type="scientific">Candidatus Egerieicola pullicola</name>
    <dbReference type="NCBI Taxonomy" id="2840775"/>
    <lineage>
        <taxon>Bacteria</taxon>
        <taxon>Bacillati</taxon>
        <taxon>Bacillota</taxon>
        <taxon>Clostridia</taxon>
        <taxon>Eubacteriales</taxon>
        <taxon>Oscillospiraceae</taxon>
        <taxon>Oscillospiraceae incertae sedis</taxon>
        <taxon>Candidatus Egerieicola</taxon>
    </lineage>
</organism>
<feature type="binding site" evidence="12">
    <location>
        <begin position="242"/>
        <end position="243"/>
    </location>
    <ligand>
        <name>FMN</name>
        <dbReference type="ChEBI" id="CHEBI:58210"/>
    </ligand>
</feature>
<evidence type="ECO:0000256" key="12">
    <source>
        <dbReference type="HAMAP-Rule" id="MF_00224"/>
    </source>
</evidence>
<evidence type="ECO:0000256" key="8">
    <source>
        <dbReference type="ARBA" id="ARBA00022975"/>
    </source>
</evidence>
<feature type="binding site" evidence="12">
    <location>
        <begin position="45"/>
        <end position="46"/>
    </location>
    <ligand>
        <name>FMN</name>
        <dbReference type="ChEBI" id="CHEBI:58210"/>
    </ligand>
</feature>
<feature type="binding site" evidence="12">
    <location>
        <position position="126"/>
    </location>
    <ligand>
        <name>FMN</name>
        <dbReference type="ChEBI" id="CHEBI:58210"/>
    </ligand>
</feature>
<dbReference type="FunFam" id="3.20.20.70:FF:000027">
    <property type="entry name" value="Dihydropyrimidine dehydrogenase [NADP(+)]"/>
    <property type="match status" value="1"/>
</dbReference>
<dbReference type="Pfam" id="PF01180">
    <property type="entry name" value="DHO_dh"/>
    <property type="match status" value="1"/>
</dbReference>
<dbReference type="InterPro" id="IPR049622">
    <property type="entry name" value="Dihydroorotate_DH_I"/>
</dbReference>
<name>A0A9D1DC67_9FIRM</name>
<comment type="catalytic activity">
    <reaction evidence="11">
        <text>(S)-dihydroorotate + NAD(+) = orotate + NADH + H(+)</text>
        <dbReference type="Rhea" id="RHEA:13513"/>
        <dbReference type="ChEBI" id="CHEBI:15378"/>
        <dbReference type="ChEBI" id="CHEBI:30839"/>
        <dbReference type="ChEBI" id="CHEBI:30864"/>
        <dbReference type="ChEBI" id="CHEBI:57540"/>
        <dbReference type="ChEBI" id="CHEBI:57945"/>
        <dbReference type="EC" id="1.3.1.14"/>
    </reaction>
</comment>
<feature type="active site" description="Nucleophile" evidence="12">
    <location>
        <position position="129"/>
    </location>
</feature>
<dbReference type="InterPro" id="IPR024920">
    <property type="entry name" value="Dihydroorotate_DH_1"/>
</dbReference>
<evidence type="ECO:0000256" key="10">
    <source>
        <dbReference type="ARBA" id="ARBA00023027"/>
    </source>
</evidence>
<dbReference type="EMBL" id="DVGY01000056">
    <property type="protein sequence ID" value="HIR40651.1"/>
    <property type="molecule type" value="Genomic_DNA"/>
</dbReference>
<comment type="caution">
    <text evidence="12">Lacks conserved residue(s) required for the propagation of feature annotation.</text>
</comment>
<keyword evidence="6 12" id="KW-0285">Flavoprotein</keyword>
<feature type="binding site" evidence="12">
    <location>
        <position position="21"/>
    </location>
    <ligand>
        <name>FMN</name>
        <dbReference type="ChEBI" id="CHEBI:58210"/>
    </ligand>
</feature>
<keyword evidence="7 12" id="KW-0288">FMN</keyword>
<feature type="binding site" evidence="12">
    <location>
        <position position="216"/>
    </location>
    <ligand>
        <name>FMN</name>
        <dbReference type="ChEBI" id="CHEBI:58210"/>
    </ligand>
</feature>
<keyword evidence="9 12" id="KW-0560">Oxidoreductase</keyword>
<feature type="binding site" evidence="12">
    <location>
        <position position="164"/>
    </location>
    <ligand>
        <name>FMN</name>
        <dbReference type="ChEBI" id="CHEBI:58210"/>
    </ligand>
</feature>
<dbReference type="GO" id="GO:0044205">
    <property type="term" value="P:'de novo' UMP biosynthetic process"/>
    <property type="evidence" value="ECO:0007669"/>
    <property type="project" value="UniProtKB-UniRule"/>
</dbReference>
<dbReference type="InterPro" id="IPR013785">
    <property type="entry name" value="Aldolase_TIM"/>
</dbReference>
<gene>
    <name evidence="12" type="primary">pyrD</name>
    <name evidence="14" type="ORF">IAB36_02360</name>
</gene>
<feature type="binding site" evidence="12">
    <location>
        <begin position="69"/>
        <end position="73"/>
    </location>
    <ligand>
        <name>substrate</name>
    </ligand>
</feature>
<comment type="caution">
    <text evidence="14">The sequence shown here is derived from an EMBL/GenBank/DDBJ whole genome shotgun (WGS) entry which is preliminary data.</text>
</comment>
<evidence type="ECO:0000256" key="2">
    <source>
        <dbReference type="ARBA" id="ARBA00004496"/>
    </source>
</evidence>
<feature type="binding site" evidence="12">
    <location>
        <begin position="191"/>
        <end position="192"/>
    </location>
    <ligand>
        <name>substrate</name>
    </ligand>
</feature>
<evidence type="ECO:0000313" key="14">
    <source>
        <dbReference type="EMBL" id="HIR40651.1"/>
    </source>
</evidence>
<evidence type="ECO:0000256" key="11">
    <source>
        <dbReference type="ARBA" id="ARBA00048996"/>
    </source>
</evidence>
<dbReference type="EC" id="1.3.-.-" evidence="12"/>
<reference evidence="14" key="1">
    <citation type="submission" date="2020-10" db="EMBL/GenBank/DDBJ databases">
        <authorList>
            <person name="Gilroy R."/>
        </authorList>
    </citation>
    <scope>NUCLEOTIDE SEQUENCE</scope>
    <source>
        <strain evidence="14">CHK184-25365</strain>
    </source>
</reference>
<evidence type="ECO:0000256" key="1">
    <source>
        <dbReference type="ARBA" id="ARBA00003616"/>
    </source>
</evidence>
<dbReference type="InterPro" id="IPR005720">
    <property type="entry name" value="Dihydroorotate_DH_cat"/>
</dbReference>
<comment type="cofactor">
    <cofactor evidence="12">
        <name>FMN</name>
        <dbReference type="ChEBI" id="CHEBI:58210"/>
    </cofactor>
    <text evidence="12">Binds 1 FMN per subunit.</text>
</comment>
<keyword evidence="10" id="KW-0520">NAD</keyword>
<dbReference type="GO" id="GO:0005737">
    <property type="term" value="C:cytoplasm"/>
    <property type="evidence" value="ECO:0007669"/>
    <property type="project" value="UniProtKB-SubCell"/>
</dbReference>
<dbReference type="PANTHER" id="PTHR48109:SF1">
    <property type="entry name" value="DIHYDROOROTATE DEHYDROGENASE (FUMARATE)"/>
    <property type="match status" value="1"/>
</dbReference>
<sequence>MADLRVTIAGVELKNPVIPASGAYGFGREYECLYPLSQLGGISCKGMTLRPQNGNPPPRVAETPSGMLNSVGLQNGGIDHFIQEELPYLEQQDTVIIANVAGHTIEDCVEIAQKLEPTKVDIIELNISCPNVKQGGAAFGTSCSAAEEITKAVRQHTTKPLMVKLSPNVTSITDIAKAVEAAGADAVSLINTLLGMRIDINTRRPILKNNVGGLSGPAVFPVAVRMVWQVANAVKIPVVGMGGIATAEDAVEMMMAGASAVQIGAAIFADPWTPVKVVRGMNDWCDQHGVARVADLTGTVQPW</sequence>
<feature type="binding site" evidence="12">
    <location>
        <position position="126"/>
    </location>
    <ligand>
        <name>substrate</name>
    </ligand>
</feature>
<feature type="binding site" evidence="12">
    <location>
        <position position="45"/>
    </location>
    <ligand>
        <name>substrate</name>
    </ligand>
</feature>
<dbReference type="CDD" id="cd04740">
    <property type="entry name" value="DHOD_1B_like"/>
    <property type="match status" value="1"/>
</dbReference>
<dbReference type="PROSITE" id="PS00912">
    <property type="entry name" value="DHODEHASE_2"/>
    <property type="match status" value="1"/>
</dbReference>
<dbReference type="NCBIfam" id="NF005574">
    <property type="entry name" value="PRK07259.1"/>
    <property type="match status" value="1"/>
</dbReference>
<keyword evidence="5 12" id="KW-0963">Cytoplasm</keyword>
<keyword evidence="8 12" id="KW-0665">Pyrimidine biosynthesis</keyword>
<dbReference type="Proteomes" id="UP000886749">
    <property type="component" value="Unassembled WGS sequence"/>
</dbReference>
<comment type="pathway">
    <text evidence="3">Pyrimidine metabolism; UMP biosynthesis via de novo pathway; orotate from (S)-dihydroorotate (NAD(+) route): step 1/1.</text>
</comment>
<feature type="binding site" evidence="12">
    <location>
        <position position="99"/>
    </location>
    <ligand>
        <name>FMN</name>
        <dbReference type="ChEBI" id="CHEBI:58210"/>
    </ligand>
</feature>
<dbReference type="GO" id="GO:0004589">
    <property type="term" value="F:dihydroorotate dehydrogenase (NAD+) activity"/>
    <property type="evidence" value="ECO:0007669"/>
    <property type="project" value="UniProtKB-EC"/>
</dbReference>
<dbReference type="PANTHER" id="PTHR48109">
    <property type="entry name" value="DIHYDROOROTATE DEHYDROGENASE (QUINONE), MITOCHONDRIAL-RELATED"/>
    <property type="match status" value="1"/>
</dbReference>
<evidence type="ECO:0000313" key="15">
    <source>
        <dbReference type="Proteomes" id="UP000886749"/>
    </source>
</evidence>
<dbReference type="InterPro" id="IPR033888">
    <property type="entry name" value="DHOD_1B"/>
</dbReference>
<comment type="similarity">
    <text evidence="4 12">Belongs to the dihydroorotate dehydrogenase family. Type 1 subfamily.</text>
</comment>
<evidence type="ECO:0000256" key="9">
    <source>
        <dbReference type="ARBA" id="ARBA00023002"/>
    </source>
</evidence>
<evidence type="ECO:0000256" key="5">
    <source>
        <dbReference type="ARBA" id="ARBA00022490"/>
    </source>
</evidence>
<proteinExistence type="inferred from homology"/>
<evidence type="ECO:0000256" key="3">
    <source>
        <dbReference type="ARBA" id="ARBA00004715"/>
    </source>
</evidence>
<evidence type="ECO:0000259" key="13">
    <source>
        <dbReference type="Pfam" id="PF01180"/>
    </source>
</evidence>
<feature type="binding site" evidence="12">
    <location>
        <position position="190"/>
    </location>
    <ligand>
        <name>FMN</name>
        <dbReference type="ChEBI" id="CHEBI:58210"/>
    </ligand>
</feature>
<dbReference type="InterPro" id="IPR050074">
    <property type="entry name" value="DHO_dehydrogenase"/>
</dbReference>
<dbReference type="Gene3D" id="3.20.20.70">
    <property type="entry name" value="Aldolase class I"/>
    <property type="match status" value="1"/>
</dbReference>
<accession>A0A9D1DC67</accession>
<evidence type="ECO:0000256" key="6">
    <source>
        <dbReference type="ARBA" id="ARBA00022630"/>
    </source>
</evidence>
<comment type="function">
    <text evidence="1">Catalyzes the conversion of dihydroorotate to orotate with NAD(+) as electron acceptor.</text>
</comment>
<comment type="catalytic activity">
    <reaction evidence="12">
        <text>(S)-dihydroorotate + A = orotate + AH2</text>
        <dbReference type="Rhea" id="RHEA:18073"/>
        <dbReference type="ChEBI" id="CHEBI:13193"/>
        <dbReference type="ChEBI" id="CHEBI:17499"/>
        <dbReference type="ChEBI" id="CHEBI:30839"/>
        <dbReference type="ChEBI" id="CHEBI:30864"/>
    </reaction>
</comment>
<protein>
    <recommendedName>
        <fullName evidence="12">Dihydroorotate dehydrogenase</fullName>
        <shortName evidence="12">DHOD</shortName>
        <shortName evidence="12">DHODase</shortName>
        <shortName evidence="12">DHOdehase</shortName>
        <ecNumber evidence="12">1.3.-.-</ecNumber>
    </recommendedName>
</protein>